<dbReference type="RefSeq" id="WP_379812317.1">
    <property type="nucleotide sequence ID" value="NZ_JBHUPC010000017.1"/>
</dbReference>
<gene>
    <name evidence="1" type="ORF">ACFS5J_11415</name>
</gene>
<dbReference type="EMBL" id="JBHUPC010000017">
    <property type="protein sequence ID" value="MFD2892618.1"/>
    <property type="molecule type" value="Genomic_DNA"/>
</dbReference>
<reference evidence="2" key="1">
    <citation type="journal article" date="2019" name="Int. J. Syst. Evol. Microbiol.">
        <title>The Global Catalogue of Microorganisms (GCM) 10K type strain sequencing project: providing services to taxonomists for standard genome sequencing and annotation.</title>
        <authorList>
            <consortium name="The Broad Institute Genomics Platform"/>
            <consortium name="The Broad Institute Genome Sequencing Center for Infectious Disease"/>
            <person name="Wu L."/>
            <person name="Ma J."/>
        </authorList>
    </citation>
    <scope>NUCLEOTIDE SEQUENCE [LARGE SCALE GENOMIC DNA]</scope>
    <source>
        <strain evidence="2">KCTC 22671</strain>
    </source>
</reference>
<evidence type="ECO:0000313" key="1">
    <source>
        <dbReference type="EMBL" id="MFD2892618.1"/>
    </source>
</evidence>
<comment type="caution">
    <text evidence="1">The sequence shown here is derived from an EMBL/GenBank/DDBJ whole genome shotgun (WGS) entry which is preliminary data.</text>
</comment>
<keyword evidence="2" id="KW-1185">Reference proteome</keyword>
<organism evidence="1 2">
    <name type="scientific">Flavobacterium chuncheonense</name>
    <dbReference type="NCBI Taxonomy" id="2026653"/>
    <lineage>
        <taxon>Bacteria</taxon>
        <taxon>Pseudomonadati</taxon>
        <taxon>Bacteroidota</taxon>
        <taxon>Flavobacteriia</taxon>
        <taxon>Flavobacteriales</taxon>
        <taxon>Flavobacteriaceae</taxon>
        <taxon>Flavobacterium</taxon>
    </lineage>
</organism>
<evidence type="ECO:0000313" key="2">
    <source>
        <dbReference type="Proteomes" id="UP001597534"/>
    </source>
</evidence>
<name>A0ABW5YPS1_9FLAO</name>
<protein>
    <submittedName>
        <fullName evidence="1">Uncharacterized protein</fullName>
    </submittedName>
</protein>
<sequence length="196" mass="22710">MEPLIIQKTVAYMLKAMKLNVNIQKFQSEFASIRHGNYFEFINIIQSPIPTVVVYNSGNIKVTNTIEKGEIDFSGLIKSGPSLLDFFKKCQNEYGELIDKDIPDDIYEKTVLFEIGLRMHANNHNLIKERAVLIDVIQQISKFKELSEMESKILDNGRRFLNMIKHNKNQFPDWQSGIVAFEEAYEIIKNHKLTVI</sequence>
<proteinExistence type="predicted"/>
<accession>A0ABW5YPS1</accession>
<dbReference type="Proteomes" id="UP001597534">
    <property type="component" value="Unassembled WGS sequence"/>
</dbReference>